<keyword evidence="1" id="KW-1133">Transmembrane helix</keyword>
<dbReference type="KEGG" id="asui:ASUIS_2436"/>
<keyword evidence="3" id="KW-1185">Reference proteome</keyword>
<dbReference type="RefSeq" id="WP_118887416.1">
    <property type="nucleotide sequence ID" value="NZ_CP032100.1"/>
</dbReference>
<keyword evidence="1" id="KW-0472">Membrane</keyword>
<dbReference type="EMBL" id="CP032100">
    <property type="protein sequence ID" value="AXX90851.1"/>
    <property type="molecule type" value="Genomic_DNA"/>
</dbReference>
<dbReference type="AlphaFoldDB" id="A0AAD0SSP9"/>
<evidence type="ECO:0000256" key="1">
    <source>
        <dbReference type="SAM" id="Phobius"/>
    </source>
</evidence>
<organism evidence="2 3">
    <name type="scientific">Arcobacter suis CECT 7833</name>
    <dbReference type="NCBI Taxonomy" id="663365"/>
    <lineage>
        <taxon>Bacteria</taxon>
        <taxon>Pseudomonadati</taxon>
        <taxon>Campylobacterota</taxon>
        <taxon>Epsilonproteobacteria</taxon>
        <taxon>Campylobacterales</taxon>
        <taxon>Arcobacteraceae</taxon>
        <taxon>Arcobacter</taxon>
    </lineage>
</organism>
<keyword evidence="1" id="KW-0812">Transmembrane</keyword>
<gene>
    <name evidence="2" type="ORF">ASUIS_2436</name>
</gene>
<evidence type="ECO:0000313" key="3">
    <source>
        <dbReference type="Proteomes" id="UP000263040"/>
    </source>
</evidence>
<reference evidence="2 3" key="1">
    <citation type="submission" date="2018-08" db="EMBL/GenBank/DDBJ databases">
        <title>Complete genome of the Arcobacter suis type strain LMG 26152.</title>
        <authorList>
            <person name="Miller W.G."/>
            <person name="Yee E."/>
            <person name="Bono J.L."/>
        </authorList>
    </citation>
    <scope>NUCLEOTIDE SEQUENCE [LARGE SCALE GENOMIC DNA]</scope>
    <source>
        <strain evidence="2 3">CECT 7833</strain>
    </source>
</reference>
<dbReference type="Proteomes" id="UP000263040">
    <property type="component" value="Chromosome"/>
</dbReference>
<sequence>MQNLFFLLILFLITIFSVLLYLKSKTSRVEKLLSGECPSCGQKAKVFFDEKTKTTFKSEIIKSRVLQSHGCSGVKDVEFSCESCGLKEVHSTNLLPSSCDL</sequence>
<feature type="transmembrane region" description="Helical" evidence="1">
    <location>
        <begin position="6"/>
        <end position="22"/>
    </location>
</feature>
<accession>A0AAD0SSP9</accession>
<name>A0AAD0SSP9_9BACT</name>
<evidence type="ECO:0000313" key="2">
    <source>
        <dbReference type="EMBL" id="AXX90851.1"/>
    </source>
</evidence>
<protein>
    <submittedName>
        <fullName evidence="2">Uncharacterized protein</fullName>
    </submittedName>
</protein>
<proteinExistence type="predicted"/>